<accession>A0ABT4X2F6</accession>
<dbReference type="EMBL" id="JAQKAB010000004">
    <property type="protein sequence ID" value="MDA7026454.1"/>
    <property type="molecule type" value="Genomic_DNA"/>
</dbReference>
<evidence type="ECO:0000313" key="1">
    <source>
        <dbReference type="EMBL" id="MDA7026454.1"/>
    </source>
</evidence>
<gene>
    <name evidence="1" type="ORF">PJ311_07465</name>
</gene>
<protein>
    <submittedName>
        <fullName evidence="1">Uncharacterized protein</fullName>
    </submittedName>
</protein>
<evidence type="ECO:0000313" key="2">
    <source>
        <dbReference type="Proteomes" id="UP001211894"/>
    </source>
</evidence>
<dbReference type="Proteomes" id="UP001211894">
    <property type="component" value="Unassembled WGS sequence"/>
</dbReference>
<comment type="caution">
    <text evidence="1">The sequence shown here is derived from an EMBL/GenBank/DDBJ whole genome shotgun (WGS) entry which is preliminary data.</text>
</comment>
<proteinExistence type="predicted"/>
<sequence>MKHILTCTSEELGMIASICGFHGAAKEIMEASLGKRSDEQWDAIAASTINQLILKGYWDEEKSAKDENPFTEDMQQFITSYLNSRQLIHCANLKDRNILMLHHIEKDSWLLHIIDRDIIHEFAYVEQQEISNLINDYYHFSPKKDFFPLELRLSNQCFDWLRIKEKIQTIRKESFFSTTEEHCFNQLIEDLEENEWSINSISIFHIPDLDGGSKLTNITFFIPSAHGVWVVKYEEHHEKPIHISLYNLEQWYDLTKSIESFAIM</sequence>
<name>A0ABT4X2F6_9BACI</name>
<dbReference type="RefSeq" id="WP_271340313.1">
    <property type="nucleotide sequence ID" value="NZ_JAQKAB010000004.1"/>
</dbReference>
<keyword evidence="2" id="KW-1185">Reference proteome</keyword>
<reference evidence="1 2" key="1">
    <citation type="submission" date="2023-01" db="EMBL/GenBank/DDBJ databases">
        <title>Bacillus changyiensis sp. nov., isolated from a coastal deposit.</title>
        <authorList>
            <person name="Xiao G."/>
            <person name="Lai Q."/>
            <person name="Hu Z."/>
            <person name="Shao Z."/>
        </authorList>
    </citation>
    <scope>NUCLEOTIDE SEQUENCE [LARGE SCALE GENOMIC DNA]</scope>
    <source>
        <strain evidence="1 2">CLL-7-23</strain>
    </source>
</reference>
<organism evidence="1 2">
    <name type="scientific">Bacillus changyiensis</name>
    <dbReference type="NCBI Taxonomy" id="3004103"/>
    <lineage>
        <taxon>Bacteria</taxon>
        <taxon>Bacillati</taxon>
        <taxon>Bacillota</taxon>
        <taxon>Bacilli</taxon>
        <taxon>Bacillales</taxon>
        <taxon>Bacillaceae</taxon>
        <taxon>Bacillus</taxon>
    </lineage>
</organism>